<dbReference type="Gene3D" id="3.20.20.70">
    <property type="entry name" value="Aldolase class I"/>
    <property type="match status" value="1"/>
</dbReference>
<dbReference type="Pfam" id="PF17956">
    <property type="entry name" value="NAPRTase_C"/>
    <property type="match status" value="1"/>
</dbReference>
<dbReference type="InterPro" id="IPR041525">
    <property type="entry name" value="N/Namide_PRibTrfase"/>
</dbReference>
<evidence type="ECO:0000256" key="8">
    <source>
        <dbReference type="ARBA" id="ARBA00048668"/>
    </source>
</evidence>
<dbReference type="CDD" id="cd01570">
    <property type="entry name" value="NAPRTase_A"/>
    <property type="match status" value="1"/>
</dbReference>
<reference evidence="13" key="2">
    <citation type="journal article" date="2021" name="PeerJ">
        <title>Extensive microbial diversity within the chicken gut microbiome revealed by metagenomics and culture.</title>
        <authorList>
            <person name="Gilroy R."/>
            <person name="Ravi A."/>
            <person name="Getino M."/>
            <person name="Pursley I."/>
            <person name="Horton D.L."/>
            <person name="Alikhan N.F."/>
            <person name="Baker D."/>
            <person name="Gharbi K."/>
            <person name="Hall N."/>
            <person name="Watson M."/>
            <person name="Adriaenssens E.M."/>
            <person name="Foster-Nyarko E."/>
            <person name="Jarju S."/>
            <person name="Secka A."/>
            <person name="Antonio M."/>
            <person name="Oren A."/>
            <person name="Chaudhuri R.R."/>
            <person name="La Ragione R."/>
            <person name="Hildebrand F."/>
            <person name="Pallen M.J."/>
        </authorList>
    </citation>
    <scope>NUCLEOTIDE SEQUENCE</scope>
    <source>
        <strain evidence="13">11687</strain>
    </source>
</reference>
<dbReference type="SUPFAM" id="SSF54675">
    <property type="entry name" value="Nicotinate/Quinolinate PRTase N-terminal domain-like"/>
    <property type="match status" value="1"/>
</dbReference>
<dbReference type="EMBL" id="DVMZ01000046">
    <property type="protein sequence ID" value="HIU58771.1"/>
    <property type="molecule type" value="Genomic_DNA"/>
</dbReference>
<comment type="PTM">
    <text evidence="9">Transiently phosphorylated on a His residue during the reaction cycle. Phosphorylation strongly increases the affinity for substrates and increases the rate of nicotinate D-ribonucleotide production. Dephosphorylation regenerates the low-affinity form of the enzyme, leading to product release.</text>
</comment>
<evidence type="ECO:0000256" key="3">
    <source>
        <dbReference type="ARBA" id="ARBA00013236"/>
    </source>
</evidence>
<evidence type="ECO:0000313" key="14">
    <source>
        <dbReference type="Proteomes" id="UP000824081"/>
    </source>
</evidence>
<evidence type="ECO:0000259" key="11">
    <source>
        <dbReference type="Pfam" id="PF17767"/>
    </source>
</evidence>
<evidence type="ECO:0000256" key="2">
    <source>
        <dbReference type="ARBA" id="ARBA00010897"/>
    </source>
</evidence>
<comment type="function">
    <text evidence="9">Catalyzes the first step in the biosynthesis of NAD from nicotinic acid, the ATP-dependent synthesis of beta-nicotinate D-ribonucleotide from nicotinate and 5-phospho-D-ribose 1-phosphate.</text>
</comment>
<keyword evidence="6 9" id="KW-0662">Pyridine nucleotide biosynthesis</keyword>
<name>A0A9D1MEH6_9FIRM</name>
<dbReference type="GO" id="GO:0047280">
    <property type="term" value="F:nicotinamide phosphoribosyltransferase activity"/>
    <property type="evidence" value="ECO:0007669"/>
    <property type="project" value="UniProtKB-ARBA"/>
</dbReference>
<dbReference type="GO" id="GO:0005829">
    <property type="term" value="C:cytosol"/>
    <property type="evidence" value="ECO:0007669"/>
    <property type="project" value="TreeGrafter"/>
</dbReference>
<comment type="caution">
    <text evidence="13">The sequence shown here is derived from an EMBL/GenBank/DDBJ whole genome shotgun (WGS) entry which is preliminary data.</text>
</comment>
<dbReference type="PANTHER" id="PTHR11098">
    <property type="entry name" value="NICOTINATE PHOSPHORIBOSYLTRANSFERASE"/>
    <property type="match status" value="1"/>
</dbReference>
<evidence type="ECO:0000256" key="6">
    <source>
        <dbReference type="ARBA" id="ARBA00022642"/>
    </source>
</evidence>
<sequence length="483" mass="54547">MRNLTLLTDFYEITMAYGFYKNGKHEEEAVFDIFFRQNNLITYSLAAGLEQAMDYLLNWHLTEEDVAYLRSLNQFSEDFLEYLANMRFTGNVYAVKEGEPVFPGEPILTIKAPLIQAQFAETALLNIINHQTLIATKSSKICHAAGKGAVMEFGLRRAQGPDAGVYGARAAIIGGCTSTSNVLAAQLYDIPVAGTMAHSWVMDFDSEYDAFLAYAHAYPENCLLLVDTYDTLRSGVPNAIRVFRELEKEGYRPRGIRLDSGDFAYLSKKARRMLDEAGFPDAIICASGDLDEYSISSLMQQGAKIDLWGVGTKLITSADMPALGGVYKLAALIREDGTVVPKIKLSDNAAKITNPSFKNLYRLYDRESGMAVADLITMREEKIDESRPLTIFHPLETWKRFKVKNFWAEPLLHTIVENGKLVYRFPKLAEIREFSQKELAKFWEEYLRLDMPELYKVDLSEQLHSLKSNMLDSIRSGRTEELG</sequence>
<dbReference type="GO" id="GO:0004516">
    <property type="term" value="F:nicotinate phosphoribosyltransferase activity"/>
    <property type="evidence" value="ECO:0007669"/>
    <property type="project" value="UniProtKB-UniRule"/>
</dbReference>
<evidence type="ECO:0000256" key="9">
    <source>
        <dbReference type="RuleBase" id="RU365100"/>
    </source>
</evidence>
<feature type="domain" description="Nicotinate/nicotinamide phosphoribosyltransferase" evidence="10">
    <location>
        <begin position="150"/>
        <end position="332"/>
    </location>
</feature>
<evidence type="ECO:0000259" key="10">
    <source>
        <dbReference type="Pfam" id="PF04095"/>
    </source>
</evidence>
<dbReference type="SUPFAM" id="SSF51690">
    <property type="entry name" value="Nicotinate/Quinolinate PRTase C-terminal domain-like"/>
    <property type="match status" value="1"/>
</dbReference>
<dbReference type="Pfam" id="PF17767">
    <property type="entry name" value="NAPRTase_N"/>
    <property type="match status" value="1"/>
</dbReference>
<evidence type="ECO:0000313" key="13">
    <source>
        <dbReference type="EMBL" id="HIU58771.1"/>
    </source>
</evidence>
<keyword evidence="4" id="KW-0597">Phosphoprotein</keyword>
<keyword evidence="5 9" id="KW-0436">Ligase</keyword>
<dbReference type="Pfam" id="PF04095">
    <property type="entry name" value="NAPRTase"/>
    <property type="match status" value="1"/>
</dbReference>
<comment type="pathway">
    <text evidence="1 9">Cofactor biosynthesis; NAD(+) biosynthesis; nicotinate D-ribonucleotide from nicotinate: step 1/1.</text>
</comment>
<dbReference type="NCBIfam" id="TIGR01513">
    <property type="entry name" value="NAPRTase_put"/>
    <property type="match status" value="1"/>
</dbReference>
<evidence type="ECO:0000256" key="7">
    <source>
        <dbReference type="ARBA" id="ARBA00022679"/>
    </source>
</evidence>
<keyword evidence="13" id="KW-0328">Glycosyltransferase</keyword>
<comment type="similarity">
    <text evidence="2 9">Belongs to the NAPRTase family.</text>
</comment>
<gene>
    <name evidence="13" type="ORF">IAC57_01590</name>
</gene>
<feature type="domain" description="Nicotinate phosphoribosyltransferase N-terminal" evidence="11">
    <location>
        <begin position="6"/>
        <end position="129"/>
    </location>
</feature>
<dbReference type="PIRSF" id="PIRSF000484">
    <property type="entry name" value="NAPRT"/>
    <property type="match status" value="1"/>
</dbReference>
<dbReference type="PANTHER" id="PTHR11098:SF1">
    <property type="entry name" value="NICOTINATE PHOSPHORIBOSYLTRANSFERASE"/>
    <property type="match status" value="1"/>
</dbReference>
<dbReference type="Proteomes" id="UP000824081">
    <property type="component" value="Unassembled WGS sequence"/>
</dbReference>
<evidence type="ECO:0000256" key="4">
    <source>
        <dbReference type="ARBA" id="ARBA00022553"/>
    </source>
</evidence>
<proteinExistence type="inferred from homology"/>
<protein>
    <recommendedName>
        <fullName evidence="3 9">Nicotinate phosphoribosyltransferase</fullName>
        <ecNumber evidence="3 9">6.3.4.21</ecNumber>
    </recommendedName>
</protein>
<organism evidence="13 14">
    <name type="scientific">Candidatus Scatosoma pullistercoris</name>
    <dbReference type="NCBI Taxonomy" id="2840934"/>
    <lineage>
        <taxon>Bacteria</taxon>
        <taxon>Bacillati</taxon>
        <taxon>Bacillota</taxon>
        <taxon>Clostridia</taxon>
        <taxon>Candidatus Scatosoma</taxon>
    </lineage>
</organism>
<keyword evidence="7 9" id="KW-0808">Transferase</keyword>
<dbReference type="Gene3D" id="3.20.140.10">
    <property type="entry name" value="nicotinate phosphoribosyltransferase"/>
    <property type="match status" value="1"/>
</dbReference>
<dbReference type="AlphaFoldDB" id="A0A9D1MEH6"/>
<dbReference type="InterPro" id="IPR006405">
    <property type="entry name" value="Nic_PRibTrfase_pncB"/>
</dbReference>
<dbReference type="NCBIfam" id="NF006695">
    <property type="entry name" value="PRK09243.1-2"/>
    <property type="match status" value="1"/>
</dbReference>
<reference evidence="13" key="1">
    <citation type="submission" date="2020-10" db="EMBL/GenBank/DDBJ databases">
        <authorList>
            <person name="Gilroy R."/>
        </authorList>
    </citation>
    <scope>NUCLEOTIDE SEQUENCE</scope>
    <source>
        <strain evidence="13">11687</strain>
    </source>
</reference>
<evidence type="ECO:0000256" key="1">
    <source>
        <dbReference type="ARBA" id="ARBA00004952"/>
    </source>
</evidence>
<dbReference type="GO" id="GO:0034355">
    <property type="term" value="P:NAD+ biosynthetic process via the salvage pathway"/>
    <property type="evidence" value="ECO:0007669"/>
    <property type="project" value="TreeGrafter"/>
</dbReference>
<evidence type="ECO:0000259" key="12">
    <source>
        <dbReference type="Pfam" id="PF17956"/>
    </source>
</evidence>
<accession>A0A9D1MEH6</accession>
<dbReference type="InterPro" id="IPR013785">
    <property type="entry name" value="Aldolase_TIM"/>
</dbReference>
<dbReference type="InterPro" id="IPR040727">
    <property type="entry name" value="NAPRTase_N"/>
</dbReference>
<dbReference type="NCBIfam" id="NF009131">
    <property type="entry name" value="PRK12484.1"/>
    <property type="match status" value="1"/>
</dbReference>
<dbReference type="InterPro" id="IPR041619">
    <property type="entry name" value="NAPRTase_C"/>
</dbReference>
<feature type="domain" description="Nicotinate phosphoribosyltransferase C-terminal" evidence="12">
    <location>
        <begin position="358"/>
        <end position="467"/>
    </location>
</feature>
<comment type="catalytic activity">
    <reaction evidence="8 9">
        <text>5-phospho-alpha-D-ribose 1-diphosphate + nicotinate + ATP + H2O = nicotinate beta-D-ribonucleotide + ADP + phosphate + diphosphate</text>
        <dbReference type="Rhea" id="RHEA:36163"/>
        <dbReference type="ChEBI" id="CHEBI:15377"/>
        <dbReference type="ChEBI" id="CHEBI:30616"/>
        <dbReference type="ChEBI" id="CHEBI:32544"/>
        <dbReference type="ChEBI" id="CHEBI:33019"/>
        <dbReference type="ChEBI" id="CHEBI:43474"/>
        <dbReference type="ChEBI" id="CHEBI:57502"/>
        <dbReference type="ChEBI" id="CHEBI:58017"/>
        <dbReference type="ChEBI" id="CHEBI:456216"/>
        <dbReference type="EC" id="6.3.4.21"/>
    </reaction>
</comment>
<dbReference type="EC" id="6.3.4.21" evidence="3 9"/>
<evidence type="ECO:0000256" key="5">
    <source>
        <dbReference type="ARBA" id="ARBA00022598"/>
    </source>
</evidence>
<dbReference type="InterPro" id="IPR036068">
    <property type="entry name" value="Nicotinate_pribotase-like_C"/>
</dbReference>
<dbReference type="FunFam" id="3.20.20.70:FF:000076">
    <property type="entry name" value="Nicotinate phosphoribosyltransferase"/>
    <property type="match status" value="1"/>
</dbReference>
<dbReference type="InterPro" id="IPR007229">
    <property type="entry name" value="Nic_PRibTrfase-Fam"/>
</dbReference>